<evidence type="ECO:0008006" key="9">
    <source>
        <dbReference type="Google" id="ProtNLM"/>
    </source>
</evidence>
<dbReference type="PANTHER" id="PTHR13768">
    <property type="entry name" value="SOLUBLE NSF ATTACHMENT PROTEIN SNAP"/>
    <property type="match status" value="1"/>
</dbReference>
<dbReference type="InterPro" id="IPR011990">
    <property type="entry name" value="TPR-like_helical_dom_sf"/>
</dbReference>
<dbReference type="InterPro" id="IPR000744">
    <property type="entry name" value="NSF_attach"/>
</dbReference>
<evidence type="ECO:0000256" key="1">
    <source>
        <dbReference type="ARBA" id="ARBA00004170"/>
    </source>
</evidence>
<dbReference type="PRINTS" id="PR00448">
    <property type="entry name" value="NSFATTACHMNT"/>
</dbReference>
<dbReference type="CDD" id="cd15832">
    <property type="entry name" value="SNAP"/>
    <property type="match status" value="1"/>
</dbReference>
<dbReference type="SUPFAM" id="SSF48452">
    <property type="entry name" value="TPR-like"/>
    <property type="match status" value="1"/>
</dbReference>
<proteinExistence type="inferred from homology"/>
<comment type="subcellular location">
    <subcellularLocation>
        <location evidence="1 7">Membrane</location>
        <topology evidence="1 7">Peripheral membrane protein</topology>
    </subcellularLocation>
</comment>
<keyword evidence="5 7" id="KW-0653">Protein transport</keyword>
<dbReference type="GO" id="GO:0005774">
    <property type="term" value="C:vacuolar membrane"/>
    <property type="evidence" value="ECO:0007669"/>
    <property type="project" value="TreeGrafter"/>
</dbReference>
<dbReference type="GO" id="GO:0005483">
    <property type="term" value="F:soluble NSF attachment protein activity"/>
    <property type="evidence" value="ECO:0007669"/>
    <property type="project" value="TreeGrafter"/>
</dbReference>
<evidence type="ECO:0000256" key="5">
    <source>
        <dbReference type="ARBA" id="ARBA00022927"/>
    </source>
</evidence>
<organism evidence="8">
    <name type="scientific">Hemiselmis tepida</name>
    <dbReference type="NCBI Taxonomy" id="464990"/>
    <lineage>
        <taxon>Eukaryota</taxon>
        <taxon>Cryptophyceae</taxon>
        <taxon>Cryptomonadales</taxon>
        <taxon>Hemiselmidaceae</taxon>
        <taxon>Hemiselmis</taxon>
    </lineage>
</organism>
<evidence type="ECO:0000256" key="6">
    <source>
        <dbReference type="ARBA" id="ARBA00023136"/>
    </source>
</evidence>
<protein>
    <recommendedName>
        <fullName evidence="9">Alpha-soluble NSF attachment protein</fullName>
    </recommendedName>
</protein>
<comment type="function">
    <text evidence="7">Required for vesicular transport between the endoplasmic reticulum and the Golgi apparatus.</text>
</comment>
<dbReference type="GO" id="GO:0006886">
    <property type="term" value="P:intracellular protein transport"/>
    <property type="evidence" value="ECO:0007669"/>
    <property type="project" value="UniProtKB-UniRule"/>
</dbReference>
<evidence type="ECO:0000256" key="3">
    <source>
        <dbReference type="ARBA" id="ARBA00022448"/>
    </source>
</evidence>
<dbReference type="Pfam" id="PF14938">
    <property type="entry name" value="SNAP"/>
    <property type="match status" value="1"/>
</dbReference>
<sequence>MAEEAALELVAKAEKKLKGGMFGNMFGSKKEDAVELLQEAANKFKQVKNFAQCGEMHKRVAELQMELNDKFSAATSFQAAFQAYKKDDGCVKVAVECLSQAIELHINNGRFSQAAKFHKEAGELYESELNYQKAIEHFQSAGDYYKGEDQTSSGNQCLLRVAVLSAELEDYKRAIEVFESVAASSLDVALLKWSVKDYFFQAGLCHIANRDVVSARRAIDRYQDQDVSFSDTRECTLLKELLEATDEADVEKFTNAVFEYDQISKLDKWKTTVLLRIKTALSDAESDMR</sequence>
<gene>
    <name evidence="8" type="ORF">HTEP1355_LOCUS15034</name>
</gene>
<dbReference type="AlphaFoldDB" id="A0A7S0VZQ9"/>
<evidence type="ECO:0000256" key="7">
    <source>
        <dbReference type="RuleBase" id="RU367013"/>
    </source>
</evidence>
<keyword evidence="4 7" id="KW-0931">ER-Golgi transport</keyword>
<dbReference type="EMBL" id="HBFN01025964">
    <property type="protein sequence ID" value="CAD8801361.1"/>
    <property type="molecule type" value="Transcribed_RNA"/>
</dbReference>
<dbReference type="PANTHER" id="PTHR13768:SF8">
    <property type="entry name" value="ALPHA-SOLUBLE NSF ATTACHMENT PROTEIN"/>
    <property type="match status" value="1"/>
</dbReference>
<dbReference type="GO" id="GO:0031201">
    <property type="term" value="C:SNARE complex"/>
    <property type="evidence" value="ECO:0007669"/>
    <property type="project" value="TreeGrafter"/>
</dbReference>
<reference evidence="8" key="1">
    <citation type="submission" date="2021-01" db="EMBL/GenBank/DDBJ databases">
        <authorList>
            <person name="Corre E."/>
            <person name="Pelletier E."/>
            <person name="Niang G."/>
            <person name="Scheremetjew M."/>
            <person name="Finn R."/>
            <person name="Kale V."/>
            <person name="Holt S."/>
            <person name="Cochrane G."/>
            <person name="Meng A."/>
            <person name="Brown T."/>
            <person name="Cohen L."/>
        </authorList>
    </citation>
    <scope>NUCLEOTIDE SEQUENCE</scope>
    <source>
        <strain evidence="8">CCMP443</strain>
    </source>
</reference>
<evidence type="ECO:0000256" key="2">
    <source>
        <dbReference type="ARBA" id="ARBA00010050"/>
    </source>
</evidence>
<name>A0A7S0VZQ9_9CRYP</name>
<accession>A0A7S0VZQ9</accession>
<dbReference type="GO" id="GO:0019905">
    <property type="term" value="F:syntaxin binding"/>
    <property type="evidence" value="ECO:0007669"/>
    <property type="project" value="TreeGrafter"/>
</dbReference>
<comment type="similarity">
    <text evidence="2 7">Belongs to the SNAP family.</text>
</comment>
<dbReference type="Gene3D" id="1.25.40.10">
    <property type="entry name" value="Tetratricopeptide repeat domain"/>
    <property type="match status" value="1"/>
</dbReference>
<evidence type="ECO:0000256" key="4">
    <source>
        <dbReference type="ARBA" id="ARBA00022892"/>
    </source>
</evidence>
<keyword evidence="3 7" id="KW-0813">Transport</keyword>
<keyword evidence="6 7" id="KW-0472">Membrane</keyword>
<evidence type="ECO:0000313" key="8">
    <source>
        <dbReference type="EMBL" id="CAD8801361.1"/>
    </source>
</evidence>
<dbReference type="FunFam" id="1.25.40.10:FF:000049">
    <property type="entry name" value="Alpha-soluble NSF attachment protein-like"/>
    <property type="match status" value="1"/>
</dbReference>
<dbReference type="GO" id="GO:0035494">
    <property type="term" value="P:SNARE complex disassembly"/>
    <property type="evidence" value="ECO:0007669"/>
    <property type="project" value="TreeGrafter"/>
</dbReference>